<protein>
    <submittedName>
        <fullName evidence="1">Uncharacterized protein</fullName>
    </submittedName>
</protein>
<name>A0A6C0KEW5_9ZZZZ</name>
<evidence type="ECO:0000313" key="1">
    <source>
        <dbReference type="EMBL" id="QHU15686.1"/>
    </source>
</evidence>
<dbReference type="AlphaFoldDB" id="A0A6C0KEW5"/>
<reference evidence="1" key="1">
    <citation type="journal article" date="2020" name="Nature">
        <title>Giant virus diversity and host interactions through global metagenomics.</title>
        <authorList>
            <person name="Schulz F."/>
            <person name="Roux S."/>
            <person name="Paez-Espino D."/>
            <person name="Jungbluth S."/>
            <person name="Walsh D.A."/>
            <person name="Denef V.J."/>
            <person name="McMahon K.D."/>
            <person name="Konstantinidis K.T."/>
            <person name="Eloe-Fadrosh E.A."/>
            <person name="Kyrpides N.C."/>
            <person name="Woyke T."/>
        </authorList>
    </citation>
    <scope>NUCLEOTIDE SEQUENCE</scope>
    <source>
        <strain evidence="1">GVMAG-S-3300010158-109</strain>
    </source>
</reference>
<proteinExistence type="predicted"/>
<organism evidence="1">
    <name type="scientific">viral metagenome</name>
    <dbReference type="NCBI Taxonomy" id="1070528"/>
    <lineage>
        <taxon>unclassified sequences</taxon>
        <taxon>metagenomes</taxon>
        <taxon>organismal metagenomes</taxon>
    </lineage>
</organism>
<accession>A0A6C0KEW5</accession>
<dbReference type="EMBL" id="MN740867">
    <property type="protein sequence ID" value="QHU15686.1"/>
    <property type="molecule type" value="Genomic_DNA"/>
</dbReference>
<sequence>MSKTIKHSIKEEELLSELEQTEIIEAQNHQMVEDVIEEKIYKVCANMVSYIKQYQTETALPFSEYLDYSSIHDYIRYTGTNNDI</sequence>